<accession>A0A2H3JL74</accession>
<sequence>MFFSGTIVAALCMLAQGTPLSLNLQVHESRASVPKGFILQGPASSDMLLSLRIALAQNNVDGLIAALYEVSTPTSSLYGQHLSKAEVEQLISPTSETLDAVNDWLNAFDINSTVVSPAGDWLAISVSVGVANELLDTNFSVYTHQLSGQQIIRTLSYSIPTHLKGHVELVHPTITFSAAPFKSSLSATRVSLPDTLSSEPSACEQYVDPACLQALYGIPMTPATETSNQIGVTGYGEEWANEADLDQFLGEFRPDMSNNVTFVVDTIDGGENNQDPSWAGFEANLDTQYTAGIATDVPVTFLSVGEDNSDGLYGFLDTANYFLSLDNPPSVITTSYGIDEDDVSYALANTLCNAYAQLGARGTSILFSSGDGGVEGNGVNDACSDFGVSFPSSCPYVTSVGATTNFDPETAAYFSSGGFSNYWGIPSFQASAVASYLSYLGDTYAGLYNASGRGYPDVSTQGINFIIVADEQTWMVNGTSCSSPTFAGVIGLLNDRLVAAGKSTLGWMNPFLYSSASAFTDITSGDNPGCGTNGFSAIAGWDPVTGLGTPNFAALLTAVGL</sequence>
<proteinExistence type="predicted"/>
<dbReference type="CDD" id="cd11377">
    <property type="entry name" value="Pro-peptidase_S53"/>
    <property type="match status" value="1"/>
</dbReference>
<keyword evidence="14" id="KW-0325">Glycoprotein</keyword>
<dbReference type="InterPro" id="IPR023828">
    <property type="entry name" value="Peptidase_S8_Ser-AS"/>
</dbReference>
<dbReference type="SUPFAM" id="SSF54897">
    <property type="entry name" value="Protease propeptides/inhibitors"/>
    <property type="match status" value="1"/>
</dbReference>
<dbReference type="EC" id="3.4.14.10" evidence="4"/>
<evidence type="ECO:0000313" key="19">
    <source>
        <dbReference type="Proteomes" id="UP000218811"/>
    </source>
</evidence>
<dbReference type="EMBL" id="KB468009">
    <property type="protein sequence ID" value="PCH39539.1"/>
    <property type="molecule type" value="Genomic_DNA"/>
</dbReference>
<dbReference type="FunFam" id="3.40.50.200:FF:000015">
    <property type="entry name" value="Tripeptidyl peptidase A"/>
    <property type="match status" value="1"/>
</dbReference>
<evidence type="ECO:0000256" key="16">
    <source>
        <dbReference type="SAM" id="SignalP"/>
    </source>
</evidence>
<evidence type="ECO:0000313" key="18">
    <source>
        <dbReference type="EMBL" id="PCH39539.1"/>
    </source>
</evidence>
<evidence type="ECO:0000256" key="15">
    <source>
        <dbReference type="PROSITE-ProRule" id="PRU01032"/>
    </source>
</evidence>
<keyword evidence="19" id="KW-1185">Reference proteome</keyword>
<feature type="signal peptide" evidence="16">
    <location>
        <begin position="1"/>
        <end position="17"/>
    </location>
</feature>
<evidence type="ECO:0000256" key="7">
    <source>
        <dbReference type="ARBA" id="ARBA00022723"/>
    </source>
</evidence>
<dbReference type="InterPro" id="IPR050819">
    <property type="entry name" value="Tripeptidyl-peptidase_I"/>
</dbReference>
<feature type="active site" description="Charge relay system" evidence="15">
    <location>
        <position position="282"/>
    </location>
</feature>
<evidence type="ECO:0000256" key="14">
    <source>
        <dbReference type="ARBA" id="ARBA00023180"/>
    </source>
</evidence>
<dbReference type="PANTHER" id="PTHR14218">
    <property type="entry name" value="PROTEASE S8 TRIPEPTIDYL PEPTIDASE I CLN2"/>
    <property type="match status" value="1"/>
</dbReference>
<comment type="catalytic activity">
    <reaction evidence="1">
        <text>Release of an N-terminal tripeptide from a polypeptide.</text>
        <dbReference type="EC" id="3.4.14.10"/>
    </reaction>
</comment>
<feature type="domain" description="Peptidase S53" evidence="17">
    <location>
        <begin position="206"/>
        <end position="561"/>
    </location>
</feature>
<feature type="binding site" evidence="15">
    <location>
        <position position="540"/>
    </location>
    <ligand>
        <name>Ca(2+)</name>
        <dbReference type="ChEBI" id="CHEBI:29108"/>
    </ligand>
</feature>
<keyword evidence="6 15" id="KW-0645">Protease</keyword>
<dbReference type="Proteomes" id="UP000218811">
    <property type="component" value="Unassembled WGS sequence"/>
</dbReference>
<protein>
    <recommendedName>
        <fullName evidence="4">tripeptidyl-peptidase II</fullName>
        <ecNumber evidence="4">3.4.14.10</ecNumber>
    </recommendedName>
</protein>
<dbReference type="GO" id="GO:0006508">
    <property type="term" value="P:proteolysis"/>
    <property type="evidence" value="ECO:0007669"/>
    <property type="project" value="UniProtKB-KW"/>
</dbReference>
<evidence type="ECO:0000256" key="6">
    <source>
        <dbReference type="ARBA" id="ARBA00022670"/>
    </source>
</evidence>
<dbReference type="InterPro" id="IPR030400">
    <property type="entry name" value="Sedolisin_dom"/>
</dbReference>
<dbReference type="Pfam" id="PF00082">
    <property type="entry name" value="Peptidase_S8"/>
    <property type="match status" value="1"/>
</dbReference>
<feature type="binding site" evidence="15">
    <location>
        <position position="542"/>
    </location>
    <ligand>
        <name>Ca(2+)</name>
        <dbReference type="ChEBI" id="CHEBI:29108"/>
    </ligand>
</feature>
<dbReference type="InterPro" id="IPR036852">
    <property type="entry name" value="Peptidase_S8/S53_dom_sf"/>
</dbReference>
<evidence type="ECO:0000256" key="1">
    <source>
        <dbReference type="ARBA" id="ARBA00001910"/>
    </source>
</evidence>
<dbReference type="OrthoDB" id="409122at2759"/>
<comment type="function">
    <text evidence="2">Secreted tripeptidyl-peptidase which degrades proteins at acidic pHs and is involved in virulence.</text>
</comment>
<dbReference type="GO" id="GO:0008240">
    <property type="term" value="F:tripeptidyl-peptidase activity"/>
    <property type="evidence" value="ECO:0007669"/>
    <property type="project" value="UniProtKB-EC"/>
</dbReference>
<comment type="subcellular location">
    <subcellularLocation>
        <location evidence="3">Secreted</location>
        <location evidence="3">Extracellular space</location>
    </subcellularLocation>
</comment>
<keyword evidence="5" id="KW-0964">Secreted</keyword>
<dbReference type="Pfam" id="PF09286">
    <property type="entry name" value="Pro-kuma_activ"/>
    <property type="match status" value="1"/>
</dbReference>
<dbReference type="PROSITE" id="PS00138">
    <property type="entry name" value="SUBTILASE_SER"/>
    <property type="match status" value="1"/>
</dbReference>
<dbReference type="InterPro" id="IPR000209">
    <property type="entry name" value="Peptidase_S8/S53_dom"/>
</dbReference>
<keyword evidence="10 15" id="KW-0720">Serine protease</keyword>
<keyword evidence="7 15" id="KW-0479">Metal-binding</keyword>
<evidence type="ECO:0000256" key="9">
    <source>
        <dbReference type="ARBA" id="ARBA00022801"/>
    </source>
</evidence>
<feature type="binding site" evidence="15">
    <location>
        <position position="522"/>
    </location>
    <ligand>
        <name>Ca(2+)</name>
        <dbReference type="ChEBI" id="CHEBI:29108"/>
    </ligand>
</feature>
<evidence type="ECO:0000256" key="11">
    <source>
        <dbReference type="ARBA" id="ARBA00022837"/>
    </source>
</evidence>
<keyword evidence="13" id="KW-0865">Zymogen</keyword>
<evidence type="ECO:0000256" key="10">
    <source>
        <dbReference type="ARBA" id="ARBA00022825"/>
    </source>
</evidence>
<dbReference type="PANTHER" id="PTHR14218:SF15">
    <property type="entry name" value="TRIPEPTIDYL-PEPTIDASE 1"/>
    <property type="match status" value="1"/>
</dbReference>
<dbReference type="CDD" id="cd04056">
    <property type="entry name" value="Peptidases_S53"/>
    <property type="match status" value="1"/>
</dbReference>
<dbReference type="PROSITE" id="PS51695">
    <property type="entry name" value="SEDOLISIN"/>
    <property type="match status" value="1"/>
</dbReference>
<feature type="binding site" evidence="15">
    <location>
        <position position="521"/>
    </location>
    <ligand>
        <name>Ca(2+)</name>
        <dbReference type="ChEBI" id="CHEBI:29108"/>
    </ligand>
</feature>
<keyword evidence="12" id="KW-0843">Virulence</keyword>
<evidence type="ECO:0000256" key="12">
    <source>
        <dbReference type="ARBA" id="ARBA00023026"/>
    </source>
</evidence>
<name>A0A2H3JL74_WOLCO</name>
<evidence type="ECO:0000256" key="3">
    <source>
        <dbReference type="ARBA" id="ARBA00004239"/>
    </source>
</evidence>
<keyword evidence="11 15" id="KW-0106">Calcium</keyword>
<evidence type="ECO:0000256" key="4">
    <source>
        <dbReference type="ARBA" id="ARBA00012462"/>
    </source>
</evidence>
<dbReference type="GO" id="GO:0046872">
    <property type="term" value="F:metal ion binding"/>
    <property type="evidence" value="ECO:0007669"/>
    <property type="project" value="UniProtKB-UniRule"/>
</dbReference>
<evidence type="ECO:0000256" key="8">
    <source>
        <dbReference type="ARBA" id="ARBA00022729"/>
    </source>
</evidence>
<organism evidence="18 19">
    <name type="scientific">Wolfiporia cocos (strain MD-104)</name>
    <name type="common">Brown rot fungus</name>
    <dbReference type="NCBI Taxonomy" id="742152"/>
    <lineage>
        <taxon>Eukaryota</taxon>
        <taxon>Fungi</taxon>
        <taxon>Dikarya</taxon>
        <taxon>Basidiomycota</taxon>
        <taxon>Agaricomycotina</taxon>
        <taxon>Agaricomycetes</taxon>
        <taxon>Polyporales</taxon>
        <taxon>Phaeolaceae</taxon>
        <taxon>Wolfiporia</taxon>
    </lineage>
</organism>
<evidence type="ECO:0000256" key="2">
    <source>
        <dbReference type="ARBA" id="ARBA00002451"/>
    </source>
</evidence>
<feature type="chain" id="PRO_5013561244" description="tripeptidyl-peptidase II" evidence="16">
    <location>
        <begin position="18"/>
        <end position="561"/>
    </location>
</feature>
<feature type="active site" description="Charge relay system" evidence="15">
    <location>
        <position position="480"/>
    </location>
</feature>
<keyword evidence="9 15" id="KW-0378">Hydrolase</keyword>
<evidence type="ECO:0000256" key="13">
    <source>
        <dbReference type="ARBA" id="ARBA00023145"/>
    </source>
</evidence>
<comment type="cofactor">
    <cofactor evidence="15">
        <name>Ca(2+)</name>
        <dbReference type="ChEBI" id="CHEBI:29108"/>
    </cofactor>
    <text evidence="15">Binds 1 Ca(2+) ion per subunit.</text>
</comment>
<dbReference type="AlphaFoldDB" id="A0A2H3JL74"/>
<dbReference type="GO" id="GO:0005576">
    <property type="term" value="C:extracellular region"/>
    <property type="evidence" value="ECO:0007669"/>
    <property type="project" value="UniProtKB-SubCell"/>
</dbReference>
<dbReference type="Gene3D" id="3.40.50.200">
    <property type="entry name" value="Peptidase S8/S53 domain"/>
    <property type="match status" value="1"/>
</dbReference>
<dbReference type="SMART" id="SM00944">
    <property type="entry name" value="Pro-kuma_activ"/>
    <property type="match status" value="1"/>
</dbReference>
<dbReference type="SUPFAM" id="SSF52743">
    <property type="entry name" value="Subtilisin-like"/>
    <property type="match status" value="1"/>
</dbReference>
<feature type="active site" description="Charge relay system" evidence="15">
    <location>
        <position position="286"/>
    </location>
</feature>
<evidence type="ECO:0000259" key="17">
    <source>
        <dbReference type="PROSITE" id="PS51695"/>
    </source>
</evidence>
<dbReference type="GO" id="GO:0004252">
    <property type="term" value="F:serine-type endopeptidase activity"/>
    <property type="evidence" value="ECO:0007669"/>
    <property type="project" value="UniProtKB-UniRule"/>
</dbReference>
<reference evidence="18 19" key="1">
    <citation type="journal article" date="2012" name="Science">
        <title>The Paleozoic origin of enzymatic lignin decomposition reconstructed from 31 fungal genomes.</title>
        <authorList>
            <person name="Floudas D."/>
            <person name="Binder M."/>
            <person name="Riley R."/>
            <person name="Barry K."/>
            <person name="Blanchette R.A."/>
            <person name="Henrissat B."/>
            <person name="Martinez A.T."/>
            <person name="Otillar R."/>
            <person name="Spatafora J.W."/>
            <person name="Yadav J.S."/>
            <person name="Aerts A."/>
            <person name="Benoit I."/>
            <person name="Boyd A."/>
            <person name="Carlson A."/>
            <person name="Copeland A."/>
            <person name="Coutinho P.M."/>
            <person name="de Vries R.P."/>
            <person name="Ferreira P."/>
            <person name="Findley K."/>
            <person name="Foster B."/>
            <person name="Gaskell J."/>
            <person name="Glotzer D."/>
            <person name="Gorecki P."/>
            <person name="Heitman J."/>
            <person name="Hesse C."/>
            <person name="Hori C."/>
            <person name="Igarashi K."/>
            <person name="Jurgens J.A."/>
            <person name="Kallen N."/>
            <person name="Kersten P."/>
            <person name="Kohler A."/>
            <person name="Kuees U."/>
            <person name="Kumar T.K.A."/>
            <person name="Kuo A."/>
            <person name="LaButti K."/>
            <person name="Larrondo L.F."/>
            <person name="Lindquist E."/>
            <person name="Ling A."/>
            <person name="Lombard V."/>
            <person name="Lucas S."/>
            <person name="Lundell T."/>
            <person name="Martin R."/>
            <person name="McLaughlin D.J."/>
            <person name="Morgenstern I."/>
            <person name="Morin E."/>
            <person name="Murat C."/>
            <person name="Nagy L.G."/>
            <person name="Nolan M."/>
            <person name="Ohm R.A."/>
            <person name="Patyshakuliyeva A."/>
            <person name="Rokas A."/>
            <person name="Ruiz-Duenas F.J."/>
            <person name="Sabat G."/>
            <person name="Salamov A."/>
            <person name="Samejima M."/>
            <person name="Schmutz J."/>
            <person name="Slot J.C."/>
            <person name="St John F."/>
            <person name="Stenlid J."/>
            <person name="Sun H."/>
            <person name="Sun S."/>
            <person name="Syed K."/>
            <person name="Tsang A."/>
            <person name="Wiebenga A."/>
            <person name="Young D."/>
            <person name="Pisabarro A."/>
            <person name="Eastwood D.C."/>
            <person name="Martin F."/>
            <person name="Cullen D."/>
            <person name="Grigoriev I.V."/>
            <person name="Hibbett D.S."/>
        </authorList>
    </citation>
    <scope>NUCLEOTIDE SEQUENCE [LARGE SCALE GENOMIC DNA]</scope>
    <source>
        <strain evidence="18 19">MD-104</strain>
    </source>
</reference>
<gene>
    <name evidence="18" type="ORF">WOLCODRAFT_129354</name>
</gene>
<keyword evidence="8 16" id="KW-0732">Signal</keyword>
<evidence type="ECO:0000256" key="5">
    <source>
        <dbReference type="ARBA" id="ARBA00022525"/>
    </source>
</evidence>
<dbReference type="OMA" id="TMAYEHD"/>
<dbReference type="InterPro" id="IPR015366">
    <property type="entry name" value="S53_propep"/>
</dbReference>
<dbReference type="STRING" id="742152.A0A2H3JL74"/>